<dbReference type="GO" id="GO:0015031">
    <property type="term" value="P:protein transport"/>
    <property type="evidence" value="ECO:0007669"/>
    <property type="project" value="UniProtKB-KW"/>
</dbReference>
<evidence type="ECO:0000259" key="4">
    <source>
        <dbReference type="Pfam" id="PF03081"/>
    </source>
</evidence>
<keyword evidence="3" id="KW-0653">Protein transport</keyword>
<dbReference type="InterPro" id="IPR016159">
    <property type="entry name" value="Cullin_repeat-like_dom_sf"/>
</dbReference>
<gene>
    <name evidence="5" type="ORF">NCGR_LOCUS10986</name>
</gene>
<proteinExistence type="inferred from homology"/>
<comment type="function">
    <text evidence="3">Component of the exocyst complex.</text>
</comment>
<dbReference type="AlphaFoldDB" id="A0A811N5Q4"/>
<sequence length="271" mass="30690">MAGTLVGNASLDIRLDIYATVNHFLTSLTLRWRFAMASGEIMVGDVTQTRYRRATKAMMRLNPAYLKSYTSEEINAMEWESLESAMALWSPHFHVDIASVLAVERRLCAHVLEPLPRPSLFKQLDMIDAVARERERLDELFSSESATLAAIRERTCEVEHALERAASGVFLVFGLRIDTLYVTDADADVGHVPKIVQYTVNYLKCLASDDYRALIDTALRVDLERSDEDEDTGKGDRAQLAKAMASVLEALHRHVEATRCARTRWRRTSWP</sequence>
<keyword evidence="6" id="KW-1185">Reference proteome</keyword>
<evidence type="ECO:0000256" key="2">
    <source>
        <dbReference type="ARBA" id="ARBA00022448"/>
    </source>
</evidence>
<dbReference type="GO" id="GO:0005546">
    <property type="term" value="F:phosphatidylinositol-4,5-bisphosphate binding"/>
    <property type="evidence" value="ECO:0007669"/>
    <property type="project" value="InterPro"/>
</dbReference>
<dbReference type="InterPro" id="IPR046364">
    <property type="entry name" value="Exo70_C"/>
</dbReference>
<evidence type="ECO:0000256" key="1">
    <source>
        <dbReference type="ARBA" id="ARBA00006756"/>
    </source>
</evidence>
<dbReference type="PANTHER" id="PTHR12542:SF90">
    <property type="entry name" value="EXOCYST COMPLEX COMPONENT EXO70I"/>
    <property type="match status" value="1"/>
</dbReference>
<dbReference type="GO" id="GO:0006887">
    <property type="term" value="P:exocytosis"/>
    <property type="evidence" value="ECO:0007669"/>
    <property type="project" value="UniProtKB-KW"/>
</dbReference>
<dbReference type="PANTHER" id="PTHR12542">
    <property type="entry name" value="EXOCYST COMPLEX PROTEIN EXO70"/>
    <property type="match status" value="1"/>
</dbReference>
<name>A0A811N5Q4_9POAL</name>
<protein>
    <recommendedName>
        <fullName evidence="3">Exocyst subunit Exo70 family protein</fullName>
    </recommendedName>
</protein>
<dbReference type="SUPFAM" id="SSF74788">
    <property type="entry name" value="Cullin repeat-like"/>
    <property type="match status" value="1"/>
</dbReference>
<dbReference type="Gene3D" id="1.20.1280.170">
    <property type="entry name" value="Exocyst complex component Exo70"/>
    <property type="match status" value="1"/>
</dbReference>
<dbReference type="Pfam" id="PF03081">
    <property type="entry name" value="Exo70_C"/>
    <property type="match status" value="1"/>
</dbReference>
<accession>A0A811N5Q4</accession>
<comment type="caution">
    <text evidence="5">The sequence shown here is derived from an EMBL/GenBank/DDBJ whole genome shotgun (WGS) entry which is preliminary data.</text>
</comment>
<feature type="domain" description="Exocyst complex subunit Exo70 C-terminal" evidence="4">
    <location>
        <begin position="119"/>
        <end position="258"/>
    </location>
</feature>
<keyword evidence="2 3" id="KW-0813">Transport</keyword>
<comment type="similarity">
    <text evidence="1 3">Belongs to the EXO70 family.</text>
</comment>
<dbReference type="Proteomes" id="UP000604825">
    <property type="component" value="Unassembled WGS sequence"/>
</dbReference>
<organism evidence="5 6">
    <name type="scientific">Miscanthus lutarioriparius</name>
    <dbReference type="NCBI Taxonomy" id="422564"/>
    <lineage>
        <taxon>Eukaryota</taxon>
        <taxon>Viridiplantae</taxon>
        <taxon>Streptophyta</taxon>
        <taxon>Embryophyta</taxon>
        <taxon>Tracheophyta</taxon>
        <taxon>Spermatophyta</taxon>
        <taxon>Magnoliopsida</taxon>
        <taxon>Liliopsida</taxon>
        <taxon>Poales</taxon>
        <taxon>Poaceae</taxon>
        <taxon>PACMAD clade</taxon>
        <taxon>Panicoideae</taxon>
        <taxon>Andropogonodae</taxon>
        <taxon>Andropogoneae</taxon>
        <taxon>Saccharinae</taxon>
        <taxon>Miscanthus</taxon>
    </lineage>
</organism>
<reference evidence="5" key="1">
    <citation type="submission" date="2020-10" db="EMBL/GenBank/DDBJ databases">
        <authorList>
            <person name="Han B."/>
            <person name="Lu T."/>
            <person name="Zhao Q."/>
            <person name="Huang X."/>
            <person name="Zhao Y."/>
        </authorList>
    </citation>
    <scope>NUCLEOTIDE SEQUENCE</scope>
</reference>
<evidence type="ECO:0000313" key="5">
    <source>
        <dbReference type="EMBL" id="CAD6216826.1"/>
    </source>
</evidence>
<evidence type="ECO:0000313" key="6">
    <source>
        <dbReference type="Proteomes" id="UP000604825"/>
    </source>
</evidence>
<dbReference type="OrthoDB" id="1922221at2759"/>
<evidence type="ECO:0000256" key="3">
    <source>
        <dbReference type="RuleBase" id="RU365026"/>
    </source>
</evidence>
<dbReference type="GO" id="GO:0000145">
    <property type="term" value="C:exocyst"/>
    <property type="evidence" value="ECO:0007669"/>
    <property type="project" value="InterPro"/>
</dbReference>
<dbReference type="EMBL" id="CAJGYO010000003">
    <property type="protein sequence ID" value="CAD6216826.1"/>
    <property type="molecule type" value="Genomic_DNA"/>
</dbReference>
<keyword evidence="3" id="KW-0268">Exocytosis</keyword>
<dbReference type="InterPro" id="IPR004140">
    <property type="entry name" value="Exo70"/>
</dbReference>